<gene>
    <name evidence="2" type="ORF">L1049_008323</name>
</gene>
<evidence type="ECO:0000256" key="1">
    <source>
        <dbReference type="SAM" id="MobiDB-lite"/>
    </source>
</evidence>
<dbReference type="PANTHER" id="PTHR47877:SF4">
    <property type="entry name" value="LATE EMBRYOGENESIS ABUNDANT PROTEIN ECP63"/>
    <property type="match status" value="1"/>
</dbReference>
<feature type="region of interest" description="Disordered" evidence="1">
    <location>
        <begin position="126"/>
        <end position="168"/>
    </location>
</feature>
<feature type="compositionally biased region" description="Basic and acidic residues" evidence="1">
    <location>
        <begin position="42"/>
        <end position="86"/>
    </location>
</feature>
<reference evidence="2 3" key="1">
    <citation type="journal article" date="2024" name="Plant J.">
        <title>Genome sequences and population genomics reveal climatic adaptation and genomic divergence between two closely related sweetgum species.</title>
        <authorList>
            <person name="Xu W.Q."/>
            <person name="Ren C.Q."/>
            <person name="Zhang X.Y."/>
            <person name="Comes H.P."/>
            <person name="Liu X.H."/>
            <person name="Li Y.G."/>
            <person name="Kettle C.J."/>
            <person name="Jalonen R."/>
            <person name="Gaisberger H."/>
            <person name="Ma Y.Z."/>
            <person name="Qiu Y.X."/>
        </authorList>
    </citation>
    <scope>NUCLEOTIDE SEQUENCE [LARGE SCALE GENOMIC DNA]</scope>
    <source>
        <strain evidence="2">Hangzhou</strain>
    </source>
</reference>
<dbReference type="AlphaFoldDB" id="A0AAP0S433"/>
<feature type="compositionally biased region" description="Basic residues" evidence="1">
    <location>
        <begin position="87"/>
        <end position="102"/>
    </location>
</feature>
<keyword evidence="3" id="KW-1185">Reference proteome</keyword>
<feature type="region of interest" description="Disordered" evidence="1">
    <location>
        <begin position="1"/>
        <end position="21"/>
    </location>
</feature>
<feature type="compositionally biased region" description="Basic and acidic residues" evidence="1">
    <location>
        <begin position="134"/>
        <end position="155"/>
    </location>
</feature>
<dbReference type="GO" id="GO:0005829">
    <property type="term" value="C:cytosol"/>
    <property type="evidence" value="ECO:0007669"/>
    <property type="project" value="TreeGrafter"/>
</dbReference>
<name>A0AAP0S433_LIQFO</name>
<dbReference type="GO" id="GO:0009631">
    <property type="term" value="P:cold acclimation"/>
    <property type="evidence" value="ECO:0007669"/>
    <property type="project" value="TreeGrafter"/>
</dbReference>
<comment type="caution">
    <text evidence="2">The sequence shown here is derived from an EMBL/GenBank/DDBJ whole genome shotgun (WGS) entry which is preliminary data.</text>
</comment>
<protein>
    <submittedName>
        <fullName evidence="2">Uncharacterized protein</fullName>
    </submittedName>
</protein>
<dbReference type="PANTHER" id="PTHR47877">
    <property type="entry name" value="LATE EMBRYOGENESIS ABUNDANT DOMAIN-CONTAINING PROTEIN / LEA DOMAIN-CONTAINING PROTEIN"/>
    <property type="match status" value="1"/>
</dbReference>
<feature type="region of interest" description="Disordered" evidence="1">
    <location>
        <begin position="42"/>
        <end position="110"/>
    </location>
</feature>
<evidence type="ECO:0000313" key="2">
    <source>
        <dbReference type="EMBL" id="KAK9290157.1"/>
    </source>
</evidence>
<dbReference type="Proteomes" id="UP001415857">
    <property type="component" value="Unassembled WGS sequence"/>
</dbReference>
<dbReference type="EMBL" id="JBBPBK010000002">
    <property type="protein sequence ID" value="KAK9290157.1"/>
    <property type="molecule type" value="Genomic_DNA"/>
</dbReference>
<evidence type="ECO:0000313" key="3">
    <source>
        <dbReference type="Proteomes" id="UP001415857"/>
    </source>
</evidence>
<sequence length="168" mass="18924">MGEYKDYSAEKAKEGKEATTGKFSELKDTAVDAARRAMEFFSGKKEEAKEKTSETGEAAKEKLSETEEEARRKMEEMKLKGEEYKMKLVRRPRKPKKLKQKGRGSAAKSNIFSSLGSVTEAIKGKLTHPTDVVEETRAAREHNGTGRKDGEKVTLDVEETPLEPWRLL</sequence>
<organism evidence="2 3">
    <name type="scientific">Liquidambar formosana</name>
    <name type="common">Formosan gum</name>
    <dbReference type="NCBI Taxonomy" id="63359"/>
    <lineage>
        <taxon>Eukaryota</taxon>
        <taxon>Viridiplantae</taxon>
        <taxon>Streptophyta</taxon>
        <taxon>Embryophyta</taxon>
        <taxon>Tracheophyta</taxon>
        <taxon>Spermatophyta</taxon>
        <taxon>Magnoliopsida</taxon>
        <taxon>eudicotyledons</taxon>
        <taxon>Gunneridae</taxon>
        <taxon>Pentapetalae</taxon>
        <taxon>Saxifragales</taxon>
        <taxon>Altingiaceae</taxon>
        <taxon>Liquidambar</taxon>
    </lineage>
</organism>
<proteinExistence type="predicted"/>
<accession>A0AAP0S433</accession>